<protein>
    <submittedName>
        <fullName evidence="2">VOC family protein</fullName>
    </submittedName>
</protein>
<dbReference type="PROSITE" id="PS51819">
    <property type="entry name" value="VOC"/>
    <property type="match status" value="1"/>
</dbReference>
<evidence type="ECO:0000259" key="1">
    <source>
        <dbReference type="PROSITE" id="PS51819"/>
    </source>
</evidence>
<gene>
    <name evidence="2" type="ORF">ABEG17_02470</name>
</gene>
<organism evidence="2">
    <name type="scientific">Pedococcus sp. KACC 23699</name>
    <dbReference type="NCBI Taxonomy" id="3149228"/>
    <lineage>
        <taxon>Bacteria</taxon>
        <taxon>Bacillati</taxon>
        <taxon>Actinomycetota</taxon>
        <taxon>Actinomycetes</taxon>
        <taxon>Micrococcales</taxon>
        <taxon>Intrasporangiaceae</taxon>
        <taxon>Pedococcus</taxon>
    </lineage>
</organism>
<name>A0AAU7JVS1_9MICO</name>
<dbReference type="RefSeq" id="WP_406831694.1">
    <property type="nucleotide sequence ID" value="NZ_CP157483.1"/>
</dbReference>
<sequence length="131" mass="13651">MKATPGGPAESEVIMCHPIVHAEIRSSDPDATRAFFGELFGWTYPTEGAFPGYTFVETGVPGALYTAISPLQGDDGDLVTFFVGVEDMAGAIADTTRLGGRVVQEPVSVPGVSFALIADPQGHVVGLAQQV</sequence>
<dbReference type="PANTHER" id="PTHR33993">
    <property type="entry name" value="GLYOXALASE-RELATED"/>
    <property type="match status" value="1"/>
</dbReference>
<accession>A0AAU7JVS1</accession>
<dbReference type="Gene3D" id="3.10.180.10">
    <property type="entry name" value="2,3-Dihydroxybiphenyl 1,2-Dioxygenase, domain 1"/>
    <property type="match status" value="1"/>
</dbReference>
<reference evidence="2" key="1">
    <citation type="submission" date="2024-05" db="EMBL/GenBank/DDBJ databases">
        <authorList>
            <person name="Kim S."/>
            <person name="Heo J."/>
            <person name="Choi H."/>
            <person name="Choi Y."/>
            <person name="Kwon S.-W."/>
            <person name="Kim Y."/>
        </authorList>
    </citation>
    <scope>NUCLEOTIDE SEQUENCE</scope>
    <source>
        <strain evidence="2">KACC 23699</strain>
    </source>
</reference>
<dbReference type="Pfam" id="PF18029">
    <property type="entry name" value="Glyoxalase_6"/>
    <property type="match status" value="1"/>
</dbReference>
<dbReference type="InterPro" id="IPR029068">
    <property type="entry name" value="Glyas_Bleomycin-R_OHBP_Dase"/>
</dbReference>
<dbReference type="InterPro" id="IPR037523">
    <property type="entry name" value="VOC_core"/>
</dbReference>
<dbReference type="SUPFAM" id="SSF54593">
    <property type="entry name" value="Glyoxalase/Bleomycin resistance protein/Dihydroxybiphenyl dioxygenase"/>
    <property type="match status" value="1"/>
</dbReference>
<feature type="domain" description="VOC" evidence="1">
    <location>
        <begin position="18"/>
        <end position="130"/>
    </location>
</feature>
<dbReference type="InterPro" id="IPR041581">
    <property type="entry name" value="Glyoxalase_6"/>
</dbReference>
<proteinExistence type="predicted"/>
<dbReference type="AlphaFoldDB" id="A0AAU7JVS1"/>
<dbReference type="EMBL" id="CP157483">
    <property type="protein sequence ID" value="XBO44209.1"/>
    <property type="molecule type" value="Genomic_DNA"/>
</dbReference>
<evidence type="ECO:0000313" key="2">
    <source>
        <dbReference type="EMBL" id="XBO44209.1"/>
    </source>
</evidence>
<dbReference type="InterPro" id="IPR052164">
    <property type="entry name" value="Anthracycline_SecMetBiosynth"/>
</dbReference>